<evidence type="ECO:0000256" key="3">
    <source>
        <dbReference type="ARBA" id="ARBA00022597"/>
    </source>
</evidence>
<dbReference type="PANTHER" id="PTHR45008:SF1">
    <property type="entry name" value="PTS SYSTEM GLUCOSE-SPECIFIC EIIA COMPONENT"/>
    <property type="match status" value="1"/>
</dbReference>
<keyword evidence="9" id="KW-1185">Reference proteome</keyword>
<accession>A0ABM5LNJ8</accession>
<comment type="subcellular location">
    <subcellularLocation>
        <location evidence="1">Cytoplasm</location>
    </subcellularLocation>
</comment>
<dbReference type="PROSITE" id="PS51093">
    <property type="entry name" value="PTS_EIIA_TYPE_1"/>
    <property type="match status" value="1"/>
</dbReference>
<protein>
    <submittedName>
        <fullName evidence="8">PTS system, glucose subfamily, IIA subunit</fullName>
    </submittedName>
</protein>
<dbReference type="InterPro" id="IPR050890">
    <property type="entry name" value="PTS_EIIA_component"/>
</dbReference>
<dbReference type="SUPFAM" id="SSF51261">
    <property type="entry name" value="Duplicated hybrid motif"/>
    <property type="match status" value="1"/>
</dbReference>
<dbReference type="Proteomes" id="UP000002064">
    <property type="component" value="Chromosome"/>
</dbReference>
<evidence type="ECO:0000313" key="8">
    <source>
        <dbReference type="EMBL" id="ADH60281.1"/>
    </source>
</evidence>
<evidence type="ECO:0000313" key="9">
    <source>
        <dbReference type="Proteomes" id="UP000002064"/>
    </source>
</evidence>
<dbReference type="InterPro" id="IPR011055">
    <property type="entry name" value="Dup_hybrid_motif"/>
</dbReference>
<gene>
    <name evidence="8" type="ordered locus">Tmath_0525</name>
</gene>
<dbReference type="NCBIfam" id="TIGR00830">
    <property type="entry name" value="PTBA"/>
    <property type="match status" value="1"/>
</dbReference>
<evidence type="ECO:0000259" key="7">
    <source>
        <dbReference type="PROSITE" id="PS51093"/>
    </source>
</evidence>
<dbReference type="PANTHER" id="PTHR45008">
    <property type="entry name" value="PTS SYSTEM GLUCOSE-SPECIFIC EIIA COMPONENT"/>
    <property type="match status" value="1"/>
</dbReference>
<evidence type="ECO:0000256" key="6">
    <source>
        <dbReference type="ARBA" id="ARBA00022777"/>
    </source>
</evidence>
<dbReference type="PROSITE" id="PS00371">
    <property type="entry name" value="PTS_EIIA_TYPE_1_HIS"/>
    <property type="match status" value="1"/>
</dbReference>
<dbReference type="Pfam" id="PF00358">
    <property type="entry name" value="PTS_EIIA_1"/>
    <property type="match status" value="1"/>
</dbReference>
<organism evidence="8 9">
    <name type="scientific">Thermoanaerobacter mathranii subsp. mathranii (strain DSM 11426 / CCUG 53645 / CIP 108742 / A3)</name>
    <dbReference type="NCBI Taxonomy" id="583358"/>
    <lineage>
        <taxon>Bacteria</taxon>
        <taxon>Bacillati</taxon>
        <taxon>Bacillota</taxon>
        <taxon>Clostridia</taxon>
        <taxon>Thermoanaerobacterales</taxon>
        <taxon>Thermoanaerobacteraceae</taxon>
        <taxon>Thermoanaerobacter</taxon>
    </lineage>
</organism>
<feature type="domain" description="PTS EIIA type-1" evidence="7">
    <location>
        <begin position="39"/>
        <end position="142"/>
    </location>
</feature>
<evidence type="ECO:0000256" key="5">
    <source>
        <dbReference type="ARBA" id="ARBA00022683"/>
    </source>
</evidence>
<keyword evidence="3" id="KW-0762">Sugar transport</keyword>
<proteinExistence type="predicted"/>
<name>A0ABM5LNJ8_THEM3</name>
<reference evidence="8 9" key="1">
    <citation type="submission" date="2010-05" db="EMBL/GenBank/DDBJ databases">
        <title>Complete sequence of Thermoanaerobacter mathranii subsp. mathranii mathranii str. A3.</title>
        <authorList>
            <consortium name="US DOE Joint Genome Institute"/>
            <person name="Lucas S."/>
            <person name="Copeland A."/>
            <person name="Lapidus A."/>
            <person name="Cheng J.-F."/>
            <person name="Bruce D."/>
            <person name="Goodwin L."/>
            <person name="Pitluck S."/>
            <person name="Held B."/>
            <person name="Detter J.C."/>
            <person name="Han C."/>
            <person name="Tapia R."/>
            <person name="Land M."/>
            <person name="Hauser L."/>
            <person name="Kyrpides N."/>
            <person name="Mikhailova N."/>
            <person name="Zhou J."/>
            <person name="Hemme C."/>
            <person name="Woyke T."/>
        </authorList>
    </citation>
    <scope>NUCLEOTIDE SEQUENCE [LARGE SCALE GENOMIC DNA]</scope>
    <source>
        <strain evidence="8 9">A3</strain>
    </source>
</reference>
<sequence>MVKNTERADYMFNIFKKKKYVDIYSPINGILLKIEDVPDPVFSQKMVGDGVALEPTEGIVYSPVNGTIIQLFPTKHALGLKTEEGLELLIHIGMDTVEMKGNGFESFVSEGEKVKVGDKLIKFDMELVKKEHPLTSPIIITNMDIVDKIVKEPDGEEVRAEKTKIMRVYLK</sequence>
<evidence type="ECO:0000256" key="4">
    <source>
        <dbReference type="ARBA" id="ARBA00022679"/>
    </source>
</evidence>
<dbReference type="InterPro" id="IPR001127">
    <property type="entry name" value="PTS_EIIA_1_perm"/>
</dbReference>
<keyword evidence="2" id="KW-0813">Transport</keyword>
<dbReference type="EMBL" id="CP002032">
    <property type="protein sequence ID" value="ADH60281.1"/>
    <property type="molecule type" value="Genomic_DNA"/>
</dbReference>
<dbReference type="Gene3D" id="2.70.70.10">
    <property type="entry name" value="Glucose Permease (Domain IIA)"/>
    <property type="match status" value="1"/>
</dbReference>
<keyword evidence="6" id="KW-0418">Kinase</keyword>
<keyword evidence="4" id="KW-0808">Transferase</keyword>
<keyword evidence="5" id="KW-0598">Phosphotransferase system</keyword>
<evidence type="ECO:0000256" key="2">
    <source>
        <dbReference type="ARBA" id="ARBA00022448"/>
    </source>
</evidence>
<evidence type="ECO:0000256" key="1">
    <source>
        <dbReference type="ARBA" id="ARBA00004496"/>
    </source>
</evidence>